<evidence type="ECO:0000313" key="1">
    <source>
        <dbReference type="EMBL" id="KAK5980391.1"/>
    </source>
</evidence>
<sequence>MGGESLDVPMLRPPRKDKLIKRNERKINDTDCVQSYKVQFSNGMTPLYMFAIERQNFTRIYGTINEGEKMKPKWLESDKDEFVFYLKSCRINDTMPAEALKNFHGVLSCNRSPQPTQYLNRALRVSSTTPQNILAKLGSILKKKKI</sequence>
<name>A0AAN8FI87_TRICO</name>
<reference evidence="1 2" key="1">
    <citation type="submission" date="2019-10" db="EMBL/GenBank/DDBJ databases">
        <title>Assembly and Annotation for the nematode Trichostrongylus colubriformis.</title>
        <authorList>
            <person name="Martin J."/>
        </authorList>
    </citation>
    <scope>NUCLEOTIDE SEQUENCE [LARGE SCALE GENOMIC DNA]</scope>
    <source>
        <strain evidence="1">G859</strain>
        <tissue evidence="1">Whole worm</tissue>
    </source>
</reference>
<dbReference type="Proteomes" id="UP001331761">
    <property type="component" value="Unassembled WGS sequence"/>
</dbReference>
<organism evidence="1 2">
    <name type="scientific">Trichostrongylus colubriformis</name>
    <name type="common">Black scour worm</name>
    <dbReference type="NCBI Taxonomy" id="6319"/>
    <lineage>
        <taxon>Eukaryota</taxon>
        <taxon>Metazoa</taxon>
        <taxon>Ecdysozoa</taxon>
        <taxon>Nematoda</taxon>
        <taxon>Chromadorea</taxon>
        <taxon>Rhabditida</taxon>
        <taxon>Rhabditina</taxon>
        <taxon>Rhabditomorpha</taxon>
        <taxon>Strongyloidea</taxon>
        <taxon>Trichostrongylidae</taxon>
        <taxon>Trichostrongylus</taxon>
    </lineage>
</organism>
<evidence type="ECO:0000313" key="2">
    <source>
        <dbReference type="Proteomes" id="UP001331761"/>
    </source>
</evidence>
<keyword evidence="2" id="KW-1185">Reference proteome</keyword>
<comment type="caution">
    <text evidence="1">The sequence shown here is derived from an EMBL/GenBank/DDBJ whole genome shotgun (WGS) entry which is preliminary data.</text>
</comment>
<proteinExistence type="predicted"/>
<dbReference type="EMBL" id="WIXE01007478">
    <property type="protein sequence ID" value="KAK5980391.1"/>
    <property type="molecule type" value="Genomic_DNA"/>
</dbReference>
<protein>
    <submittedName>
        <fullName evidence="1">Uncharacterized protein</fullName>
    </submittedName>
</protein>
<dbReference type="AlphaFoldDB" id="A0AAN8FI87"/>
<gene>
    <name evidence="1" type="ORF">GCK32_004502</name>
</gene>
<accession>A0AAN8FI87</accession>